<dbReference type="Proteomes" id="UP000301309">
    <property type="component" value="Unassembled WGS sequence"/>
</dbReference>
<dbReference type="AlphaFoldDB" id="A0A4D4KRP8"/>
<evidence type="ECO:0000256" key="1">
    <source>
        <dbReference type="SAM" id="MobiDB-lite"/>
    </source>
</evidence>
<name>A0A4D4KRP8_STRVO</name>
<evidence type="ECO:0000313" key="3">
    <source>
        <dbReference type="Proteomes" id="UP000301309"/>
    </source>
</evidence>
<accession>A0A4D4KRP8</accession>
<feature type="compositionally biased region" description="Basic residues" evidence="1">
    <location>
        <begin position="105"/>
        <end position="119"/>
    </location>
</feature>
<evidence type="ECO:0000313" key="2">
    <source>
        <dbReference type="EMBL" id="GDY50844.1"/>
    </source>
</evidence>
<comment type="caution">
    <text evidence="2">The sequence shown here is derived from an EMBL/GenBank/DDBJ whole genome shotgun (WGS) entry which is preliminary data.</text>
</comment>
<keyword evidence="3" id="KW-1185">Reference proteome</keyword>
<gene>
    <name evidence="2" type="ORF">SVIO_014670</name>
</gene>
<organism evidence="2 3">
    <name type="scientific">Streptomyces violaceusniger</name>
    <dbReference type="NCBI Taxonomy" id="68280"/>
    <lineage>
        <taxon>Bacteria</taxon>
        <taxon>Bacillati</taxon>
        <taxon>Actinomycetota</taxon>
        <taxon>Actinomycetes</taxon>
        <taxon>Kitasatosporales</taxon>
        <taxon>Streptomycetaceae</taxon>
        <taxon>Streptomyces</taxon>
        <taxon>Streptomyces violaceusniger group</taxon>
    </lineage>
</organism>
<feature type="region of interest" description="Disordered" evidence="1">
    <location>
        <begin position="101"/>
        <end position="154"/>
    </location>
</feature>
<feature type="compositionally biased region" description="Basic and acidic residues" evidence="1">
    <location>
        <begin position="144"/>
        <end position="154"/>
    </location>
</feature>
<dbReference type="EMBL" id="BJHW01000001">
    <property type="protein sequence ID" value="GDY50844.1"/>
    <property type="molecule type" value="Genomic_DNA"/>
</dbReference>
<sequence>MGVDERHPDNADTRITRSARTRLRLLGSAGGQLSGTGPVRLALGQAVAELGALGGMIHVRDPRQGVMRLVATMGLPDNLVAGWETLTDEDSAAPCPVCATAPSSGRRHRPMCRTGRPSRRPAAPPTGTSLPAPMGNSLPAPGRFRPEAGSRRCP</sequence>
<proteinExistence type="predicted"/>
<reference evidence="2 3" key="1">
    <citation type="journal article" date="2020" name="Int. J. Syst. Evol. Microbiol.">
        <title>Reclassification of Streptomyces castelarensis and Streptomyces sporoclivatus as later heterotypic synonyms of Streptomyces antimycoticus.</title>
        <authorList>
            <person name="Komaki H."/>
            <person name="Tamura T."/>
        </authorList>
    </citation>
    <scope>NUCLEOTIDE SEQUENCE [LARGE SCALE GENOMIC DNA]</scope>
    <source>
        <strain evidence="2 3">NBRC 13459</strain>
    </source>
</reference>
<protein>
    <submittedName>
        <fullName evidence="2">Uncharacterized protein</fullName>
    </submittedName>
</protein>